<organism evidence="7 8">
    <name type="scientific">Gymnopus androsaceus JB14</name>
    <dbReference type="NCBI Taxonomy" id="1447944"/>
    <lineage>
        <taxon>Eukaryota</taxon>
        <taxon>Fungi</taxon>
        <taxon>Dikarya</taxon>
        <taxon>Basidiomycota</taxon>
        <taxon>Agaricomycotina</taxon>
        <taxon>Agaricomycetes</taxon>
        <taxon>Agaricomycetidae</taxon>
        <taxon>Agaricales</taxon>
        <taxon>Marasmiineae</taxon>
        <taxon>Omphalotaceae</taxon>
        <taxon>Gymnopus</taxon>
    </lineage>
</organism>
<feature type="transmembrane region" description="Helical" evidence="5">
    <location>
        <begin position="459"/>
        <end position="479"/>
    </location>
</feature>
<feature type="transmembrane region" description="Helical" evidence="5">
    <location>
        <begin position="195"/>
        <end position="212"/>
    </location>
</feature>
<dbReference type="GO" id="GO:0000329">
    <property type="term" value="C:fungal-type vacuole membrane"/>
    <property type="evidence" value="ECO:0007669"/>
    <property type="project" value="TreeGrafter"/>
</dbReference>
<dbReference type="Pfam" id="PF07690">
    <property type="entry name" value="MFS_1"/>
    <property type="match status" value="1"/>
</dbReference>
<protein>
    <submittedName>
        <fullName evidence="7">MFS general substrate transporter</fullName>
    </submittedName>
</protein>
<dbReference type="Gene3D" id="1.20.1250.20">
    <property type="entry name" value="MFS general substrate transporter like domains"/>
    <property type="match status" value="1"/>
</dbReference>
<evidence type="ECO:0000256" key="2">
    <source>
        <dbReference type="ARBA" id="ARBA00022692"/>
    </source>
</evidence>
<dbReference type="InterPro" id="IPR011701">
    <property type="entry name" value="MFS"/>
</dbReference>
<dbReference type="PROSITE" id="PS50850">
    <property type="entry name" value="MFS"/>
    <property type="match status" value="1"/>
</dbReference>
<dbReference type="Gene3D" id="1.20.1720.10">
    <property type="entry name" value="Multidrug resistance protein D"/>
    <property type="match status" value="1"/>
</dbReference>
<feature type="transmembrane region" description="Helical" evidence="5">
    <location>
        <begin position="326"/>
        <end position="349"/>
    </location>
</feature>
<evidence type="ECO:0000256" key="5">
    <source>
        <dbReference type="SAM" id="Phobius"/>
    </source>
</evidence>
<dbReference type="PANTHER" id="PTHR23501">
    <property type="entry name" value="MAJOR FACILITATOR SUPERFAMILY"/>
    <property type="match status" value="1"/>
</dbReference>
<dbReference type="GO" id="GO:0015174">
    <property type="term" value="F:basic amino acid transmembrane transporter activity"/>
    <property type="evidence" value="ECO:0007669"/>
    <property type="project" value="TreeGrafter"/>
</dbReference>
<dbReference type="AlphaFoldDB" id="A0A6A4GU34"/>
<dbReference type="PANTHER" id="PTHR23501:SF84">
    <property type="entry name" value="VACUOLAR MEMBRANE AMINO ACID UPTAKE TRANSPORTER FNX2"/>
    <property type="match status" value="1"/>
</dbReference>
<dbReference type="SUPFAM" id="SSF103473">
    <property type="entry name" value="MFS general substrate transporter"/>
    <property type="match status" value="1"/>
</dbReference>
<feature type="transmembrane region" description="Helical" evidence="5">
    <location>
        <begin position="218"/>
        <end position="242"/>
    </location>
</feature>
<dbReference type="InterPro" id="IPR036259">
    <property type="entry name" value="MFS_trans_sf"/>
</dbReference>
<feature type="transmembrane region" description="Helical" evidence="5">
    <location>
        <begin position="355"/>
        <end position="378"/>
    </location>
</feature>
<evidence type="ECO:0000313" key="7">
    <source>
        <dbReference type="EMBL" id="KAE9388840.1"/>
    </source>
</evidence>
<keyword evidence="4 5" id="KW-0472">Membrane</keyword>
<evidence type="ECO:0000259" key="6">
    <source>
        <dbReference type="PROSITE" id="PS50850"/>
    </source>
</evidence>
<evidence type="ECO:0000313" key="8">
    <source>
        <dbReference type="Proteomes" id="UP000799118"/>
    </source>
</evidence>
<feature type="transmembrane region" description="Helical" evidence="5">
    <location>
        <begin position="68"/>
        <end position="87"/>
    </location>
</feature>
<feature type="transmembrane region" description="Helical" evidence="5">
    <location>
        <begin position="93"/>
        <end position="117"/>
    </location>
</feature>
<evidence type="ECO:0000256" key="1">
    <source>
        <dbReference type="ARBA" id="ARBA00004141"/>
    </source>
</evidence>
<feature type="transmembrane region" description="Helical" evidence="5">
    <location>
        <begin position="263"/>
        <end position="287"/>
    </location>
</feature>
<feature type="non-terminal residue" evidence="7">
    <location>
        <position position="1"/>
    </location>
</feature>
<dbReference type="InterPro" id="IPR020846">
    <property type="entry name" value="MFS_dom"/>
</dbReference>
<evidence type="ECO:0000256" key="4">
    <source>
        <dbReference type="ARBA" id="ARBA00023136"/>
    </source>
</evidence>
<reference evidence="7" key="1">
    <citation type="journal article" date="2019" name="Environ. Microbiol.">
        <title>Fungal ecological strategies reflected in gene transcription - a case study of two litter decomposers.</title>
        <authorList>
            <person name="Barbi F."/>
            <person name="Kohler A."/>
            <person name="Barry K."/>
            <person name="Baskaran P."/>
            <person name="Daum C."/>
            <person name="Fauchery L."/>
            <person name="Ihrmark K."/>
            <person name="Kuo A."/>
            <person name="LaButti K."/>
            <person name="Lipzen A."/>
            <person name="Morin E."/>
            <person name="Grigoriev I.V."/>
            <person name="Henrissat B."/>
            <person name="Lindahl B."/>
            <person name="Martin F."/>
        </authorList>
    </citation>
    <scope>NUCLEOTIDE SEQUENCE</scope>
    <source>
        <strain evidence="7">JB14</strain>
    </source>
</reference>
<evidence type="ECO:0000256" key="3">
    <source>
        <dbReference type="ARBA" id="ARBA00022989"/>
    </source>
</evidence>
<dbReference type="OrthoDB" id="3437016at2759"/>
<feature type="transmembrane region" description="Helical" evidence="5">
    <location>
        <begin position="154"/>
        <end position="174"/>
    </location>
</feature>
<accession>A0A6A4GU34</accession>
<feature type="transmembrane region" description="Helical" evidence="5">
    <location>
        <begin position="299"/>
        <end position="319"/>
    </location>
</feature>
<name>A0A6A4GU34_9AGAR</name>
<feature type="transmembrane region" description="Helical" evidence="5">
    <location>
        <begin position="390"/>
        <end position="412"/>
    </location>
</feature>
<dbReference type="Proteomes" id="UP000799118">
    <property type="component" value="Unassembled WGS sequence"/>
</dbReference>
<dbReference type="EMBL" id="ML769724">
    <property type="protein sequence ID" value="KAE9388840.1"/>
    <property type="molecule type" value="Genomic_DNA"/>
</dbReference>
<proteinExistence type="predicted"/>
<keyword evidence="8" id="KW-1185">Reference proteome</keyword>
<keyword evidence="2 5" id="KW-0812">Transmembrane</keyword>
<feature type="domain" description="Major facilitator superfamily (MFS) profile" evidence="6">
    <location>
        <begin position="3"/>
        <end position="485"/>
    </location>
</feature>
<sequence>NNQIVPSGIGIFLYAFDSTLIPASYAVIGSDFNQLEHTGWIATSYMLMLASIQPLYGKLSDIFGHKSCLLFAYSVYGFGCLGCGLSSNLVQLVAARALSGVGGAGLTTLISVLVADVVPLRSLGAWNGALNVIFVLGQTAGSPLGGYLADGPGWRWSFLFQLPLLVLGCLSGLVMLKPPEAWEESTLAKLKRIDFMGAFSLIVAVVALLVGLDRGGNIAWLDTTTLAVLITSAVAFTAFWTIELKFASEPFAPCHILIHEGLIAPYLCDFFSISADSCLIFFLPLFFQVVETQTAAQAGTLLVPAAISATIGTLAGGWSVQRSGKFWWLIVCGYSTQALGTCLVAFAVYAKGITYSIASFGCGFGITATVVAIVGNAGKGAQAVATSVSFLFRSTGAVVGILIGGTIIQISLRSLLHNRLEATEADVDEIVNGVRASLSYIYTLPVSLQTKVRLTYCEAVFYACIFATVFALGSLLSAFRITEKSISHHSTEGTEQ</sequence>
<comment type="subcellular location">
    <subcellularLocation>
        <location evidence="1">Membrane</location>
        <topology evidence="1">Multi-pass membrane protein</topology>
    </subcellularLocation>
</comment>
<keyword evidence="3 5" id="KW-1133">Transmembrane helix</keyword>
<gene>
    <name evidence="7" type="ORF">BT96DRAFT_835715</name>
</gene>